<keyword evidence="5" id="KW-1185">Reference proteome</keyword>
<accession>A0A090ZAS4</accession>
<dbReference type="InterPro" id="IPR007527">
    <property type="entry name" value="Znf_SWIM"/>
</dbReference>
<dbReference type="GeneID" id="77009677"/>
<feature type="domain" description="SWIM-type" evidence="2">
    <location>
        <begin position="50"/>
        <end position="86"/>
    </location>
</feature>
<dbReference type="Proteomes" id="UP000029278">
    <property type="component" value="Unassembled WGS sequence"/>
</dbReference>
<dbReference type="STRING" id="44252.DJ90_5924"/>
<dbReference type="EMBL" id="WNZZ01000036">
    <property type="protein sequence ID" value="MUG26160.1"/>
    <property type="molecule type" value="Genomic_DNA"/>
</dbReference>
<comment type="caution">
    <text evidence="3">The sequence shown here is derived from an EMBL/GenBank/DDBJ whole genome shotgun (WGS) entry which is preliminary data.</text>
</comment>
<reference evidence="4 6" key="2">
    <citation type="submission" date="2019-11" db="EMBL/GenBank/DDBJ databases">
        <title>Draft genome sequences of five Paenibacillus species of dairy origin.</title>
        <authorList>
            <person name="Olajide A.M."/>
            <person name="Chen S."/>
            <person name="Lapointe G."/>
        </authorList>
    </citation>
    <scope>NUCLEOTIDE SEQUENCE [LARGE SCALE GENOMIC DNA]</scope>
    <source>
        <strain evidence="4 6">3CT49</strain>
    </source>
</reference>
<sequence>MNINHFENDIAEAVLTKGYDYYIDDRVVDVYHQGDREYIIQVEGSDDYEVVVKLGENGDILYSHCDCPYSYGPICKHKVAAYYELSDMLSSEEEERNETEQPGTERQPVLKEVLDQLPKEELVGIIMEVARGDAMLRNSLLVKYAKGDDKQELENCRKLIQAIARKYTGRDGFIPYGETYDFTQEMSEILEKARGTDNLPLALDITLLLLEETMEAFEYADDSDGDIGVLADEALELIGEIAGESHDLDADGREQVFNKLMDRIEGGLCGRWDDYQNGLLEICAGFADVEAFRSKLRAQIEHLIRQNADNEYKKYSNESMLRILFGIIQEYGTPEENEHFITENLRFPFFREWYMGKFMEAGDFHKVVDLALEGEAQDEASRGLVFQWKKIRYDAYQQLSLKEEQVKLAKELLLDGHIEYYSLLKQSIGGDKKVFYRQLKQELMEQKGWRGERLYLKLVEAENDLDGLVEYVRQHPDEIETYADRLSERFKDEVLTLYQEHIRLAAKASSTRKHYRNVCGILTRYKKIAGKAHQLQMVDELMTLYSGRPAFLEELSKI</sequence>
<evidence type="ECO:0000259" key="2">
    <source>
        <dbReference type="PROSITE" id="PS50966"/>
    </source>
</evidence>
<dbReference type="PATRIC" id="fig|44252.3.peg.3859"/>
<evidence type="ECO:0000313" key="5">
    <source>
        <dbReference type="Proteomes" id="UP000029278"/>
    </source>
</evidence>
<reference evidence="3 5" key="1">
    <citation type="submission" date="2014-04" db="EMBL/GenBank/DDBJ databases">
        <authorList>
            <person name="Bishop-Lilly K.A."/>
            <person name="Broomall S.M."/>
            <person name="Chain P.S."/>
            <person name="Chertkov O."/>
            <person name="Coyne S.R."/>
            <person name="Daligault H.E."/>
            <person name="Davenport K.W."/>
            <person name="Erkkila T."/>
            <person name="Frey K.G."/>
            <person name="Gibbons H.S."/>
            <person name="Gu W."/>
            <person name="Jaissle J."/>
            <person name="Johnson S.L."/>
            <person name="Koroleva G.I."/>
            <person name="Ladner J.T."/>
            <person name="Lo C.-C."/>
            <person name="Minogue T.D."/>
            <person name="Munk C."/>
            <person name="Palacios G.F."/>
            <person name="Redden C.L."/>
            <person name="Rosenzweig C.N."/>
            <person name="Scholz M.B."/>
            <person name="Teshima H."/>
            <person name="Xu Y."/>
        </authorList>
    </citation>
    <scope>NUCLEOTIDE SEQUENCE [LARGE SCALE GENOMIC DNA]</scope>
    <source>
        <strain evidence="3 5">8244</strain>
    </source>
</reference>
<keyword evidence="1" id="KW-0863">Zinc-finger</keyword>
<keyword evidence="1" id="KW-0479">Metal-binding</keyword>
<dbReference type="RefSeq" id="WP_036626383.1">
    <property type="nucleotide sequence ID" value="NZ_BGML01000022.1"/>
</dbReference>
<evidence type="ECO:0000313" key="4">
    <source>
        <dbReference type="EMBL" id="MUG26160.1"/>
    </source>
</evidence>
<dbReference type="OrthoDB" id="26424at2"/>
<dbReference type="GO" id="GO:0008270">
    <property type="term" value="F:zinc ion binding"/>
    <property type="evidence" value="ECO:0007669"/>
    <property type="project" value="UniProtKB-KW"/>
</dbReference>
<dbReference type="HOGENOM" id="CLU_035128_0_0_9"/>
<evidence type="ECO:0000313" key="3">
    <source>
        <dbReference type="EMBL" id="KFN07488.1"/>
    </source>
</evidence>
<evidence type="ECO:0000313" key="6">
    <source>
        <dbReference type="Proteomes" id="UP000442469"/>
    </source>
</evidence>
<gene>
    <name evidence="3" type="ORF">DJ90_5924</name>
    <name evidence="4" type="ORF">GNQ08_27750</name>
</gene>
<evidence type="ECO:0000256" key="1">
    <source>
        <dbReference type="PROSITE-ProRule" id="PRU00325"/>
    </source>
</evidence>
<proteinExistence type="predicted"/>
<protein>
    <submittedName>
        <fullName evidence="3">SWIM zinc finger family protein</fullName>
    </submittedName>
</protein>
<keyword evidence="1" id="KW-0862">Zinc</keyword>
<dbReference type="EMBL" id="JMQA01000034">
    <property type="protein sequence ID" value="KFN07488.1"/>
    <property type="molecule type" value="Genomic_DNA"/>
</dbReference>
<dbReference type="Proteomes" id="UP000442469">
    <property type="component" value="Unassembled WGS sequence"/>
</dbReference>
<dbReference type="PROSITE" id="PS50966">
    <property type="entry name" value="ZF_SWIM"/>
    <property type="match status" value="1"/>
</dbReference>
<organism evidence="3 5">
    <name type="scientific">Paenibacillus macerans</name>
    <name type="common">Bacillus macerans</name>
    <dbReference type="NCBI Taxonomy" id="44252"/>
    <lineage>
        <taxon>Bacteria</taxon>
        <taxon>Bacillati</taxon>
        <taxon>Bacillota</taxon>
        <taxon>Bacilli</taxon>
        <taxon>Bacillales</taxon>
        <taxon>Paenibacillaceae</taxon>
        <taxon>Paenibacillus</taxon>
    </lineage>
</organism>
<dbReference type="Pfam" id="PF04434">
    <property type="entry name" value="SWIM"/>
    <property type="match status" value="1"/>
</dbReference>
<dbReference type="AlphaFoldDB" id="A0A090ZAS4"/>
<name>A0A090ZAS4_PAEMA</name>